<dbReference type="EMBL" id="NCKW01001945">
    <property type="protein sequence ID" value="POM78644.1"/>
    <property type="molecule type" value="Genomic_DNA"/>
</dbReference>
<gene>
    <name evidence="2" type="ORF">PHPALM_3805</name>
</gene>
<dbReference type="OrthoDB" id="128324at2759"/>
<accession>A0A2P4YLG3</accession>
<protein>
    <submittedName>
        <fullName evidence="2">Uncharacterized protein</fullName>
    </submittedName>
</protein>
<feature type="region of interest" description="Disordered" evidence="1">
    <location>
        <begin position="387"/>
        <end position="426"/>
    </location>
</feature>
<dbReference type="Proteomes" id="UP000237271">
    <property type="component" value="Unassembled WGS sequence"/>
</dbReference>
<evidence type="ECO:0000313" key="3">
    <source>
        <dbReference type="Proteomes" id="UP000237271"/>
    </source>
</evidence>
<sequence length="442" mass="50187">MQNKQGERSDPEVEGSDSDNPDEASLESEVTSAGLLKELLLLQKMRQLEKTAEPPPKFVVGTQVSTTKPVTTAELLRSKILRSHEEKRQAHFQQLEDAVRSKILERKSRGKQILYRSNKNLEPPMSPNSELEKRVNTITTFFHEMAVHQPKRDELHGSCAAEAAEAVAEAQLITTFGEMFNCDEDLQNALDEEKWSTDTTKVIRRRESISTNLPKIMPTEDVKGTRDQTDEGKDIPWTFEDYENTAQYIEQLMIDVATETTEHQKLQEVADIEQNHGVMKQLVASWQYTQHRVDKAATRKRLKEIEQKRRNQWMQSQHVQMYGDVASAKRGDKPERQIIILPKQRFLIQEHSLPSNAIWEVPGASNQTILLSSGPIAAVGLMSAARPMSPRVENDNSSPSKLRPQRPLQRPANMTTTERSSDTTALRSAAISRARCSFNHSR</sequence>
<feature type="compositionally biased region" description="Basic and acidic residues" evidence="1">
    <location>
        <begin position="1"/>
        <end position="11"/>
    </location>
</feature>
<dbReference type="PANTHER" id="PTHR43760:SF1">
    <property type="entry name" value="ENDORIBONUCLEASE L-PSP_CHORISMATE MUTASE-LIKE DOMAIN-CONTAINING PROTEIN"/>
    <property type="match status" value="1"/>
</dbReference>
<dbReference type="AlphaFoldDB" id="A0A2P4YLG3"/>
<evidence type="ECO:0000256" key="1">
    <source>
        <dbReference type="SAM" id="MobiDB-lite"/>
    </source>
</evidence>
<proteinExistence type="predicted"/>
<organism evidence="2 3">
    <name type="scientific">Phytophthora palmivora</name>
    <dbReference type="NCBI Taxonomy" id="4796"/>
    <lineage>
        <taxon>Eukaryota</taxon>
        <taxon>Sar</taxon>
        <taxon>Stramenopiles</taxon>
        <taxon>Oomycota</taxon>
        <taxon>Peronosporomycetes</taxon>
        <taxon>Peronosporales</taxon>
        <taxon>Peronosporaceae</taxon>
        <taxon>Phytophthora</taxon>
    </lineage>
</organism>
<evidence type="ECO:0000313" key="2">
    <source>
        <dbReference type="EMBL" id="POM78644.1"/>
    </source>
</evidence>
<dbReference type="InterPro" id="IPR013813">
    <property type="entry name" value="Endoribo_LPSP/chorism_mut-like"/>
</dbReference>
<keyword evidence="3" id="KW-1185">Reference proteome</keyword>
<feature type="compositionally biased region" description="Acidic residues" evidence="1">
    <location>
        <begin position="12"/>
        <end position="26"/>
    </location>
</feature>
<dbReference type="PANTHER" id="PTHR43760">
    <property type="entry name" value="ENDORIBONUCLEASE-RELATED"/>
    <property type="match status" value="1"/>
</dbReference>
<reference evidence="2 3" key="1">
    <citation type="journal article" date="2017" name="Genome Biol. Evol.">
        <title>Phytophthora megakarya and P. palmivora, closely related causal agents of cacao black pod rot, underwent increases in genome sizes and gene numbers by different mechanisms.</title>
        <authorList>
            <person name="Ali S.S."/>
            <person name="Shao J."/>
            <person name="Lary D.J."/>
            <person name="Kronmiller B."/>
            <person name="Shen D."/>
            <person name="Strem M.D."/>
            <person name="Amoako-Attah I."/>
            <person name="Akrofi A.Y."/>
            <person name="Begoude B.A."/>
            <person name="Ten Hoopen G.M."/>
            <person name="Coulibaly K."/>
            <person name="Kebe B.I."/>
            <person name="Melnick R.L."/>
            <person name="Guiltinan M.J."/>
            <person name="Tyler B.M."/>
            <person name="Meinhardt L.W."/>
            <person name="Bailey B.A."/>
        </authorList>
    </citation>
    <scope>NUCLEOTIDE SEQUENCE [LARGE SCALE GENOMIC DNA]</scope>
    <source>
        <strain evidence="3">sbr112.9</strain>
    </source>
</reference>
<feature type="compositionally biased region" description="Polar residues" evidence="1">
    <location>
        <begin position="412"/>
        <end position="426"/>
    </location>
</feature>
<name>A0A2P4YLG3_9STRA</name>
<feature type="region of interest" description="Disordered" evidence="1">
    <location>
        <begin position="1"/>
        <end position="30"/>
    </location>
</feature>
<comment type="caution">
    <text evidence="2">The sequence shown here is derived from an EMBL/GenBank/DDBJ whole genome shotgun (WGS) entry which is preliminary data.</text>
</comment>